<dbReference type="Proteomes" id="UP000279833">
    <property type="component" value="Unassembled WGS sequence"/>
</dbReference>
<sequence length="42" mass="5001">MCMCHNQQFLELLEPSSLEYHKMYATLSLHQQVLIHQNQSLL</sequence>
<name>A0A183JDG4_9TREM</name>
<organism evidence="3">
    <name type="scientific">Schistosoma curassoni</name>
    <dbReference type="NCBI Taxonomy" id="6186"/>
    <lineage>
        <taxon>Eukaryota</taxon>
        <taxon>Metazoa</taxon>
        <taxon>Spiralia</taxon>
        <taxon>Lophotrochozoa</taxon>
        <taxon>Platyhelminthes</taxon>
        <taxon>Trematoda</taxon>
        <taxon>Digenea</taxon>
        <taxon>Strigeidida</taxon>
        <taxon>Schistosomatoidea</taxon>
        <taxon>Schistosomatidae</taxon>
        <taxon>Schistosoma</taxon>
    </lineage>
</organism>
<reference evidence="1 2" key="2">
    <citation type="submission" date="2018-11" db="EMBL/GenBank/DDBJ databases">
        <authorList>
            <consortium name="Pathogen Informatics"/>
        </authorList>
    </citation>
    <scope>NUCLEOTIDE SEQUENCE [LARGE SCALE GENOMIC DNA]</scope>
    <source>
        <strain evidence="1">Dakar</strain>
        <strain evidence="2">Dakar, Senegal</strain>
    </source>
</reference>
<gene>
    <name evidence="1" type="ORF">SCUD_LOCUS727</name>
</gene>
<evidence type="ECO:0000313" key="3">
    <source>
        <dbReference type="WBParaSite" id="SCUD_0000072601-mRNA-1"/>
    </source>
</evidence>
<evidence type="ECO:0000313" key="2">
    <source>
        <dbReference type="Proteomes" id="UP000279833"/>
    </source>
</evidence>
<evidence type="ECO:0000313" key="1">
    <source>
        <dbReference type="EMBL" id="VDO63423.1"/>
    </source>
</evidence>
<protein>
    <submittedName>
        <fullName evidence="1 3">Uncharacterized protein</fullName>
    </submittedName>
</protein>
<reference evidence="3" key="1">
    <citation type="submission" date="2016-06" db="UniProtKB">
        <authorList>
            <consortium name="WormBaseParasite"/>
        </authorList>
    </citation>
    <scope>IDENTIFICATION</scope>
</reference>
<keyword evidence="2" id="KW-1185">Reference proteome</keyword>
<accession>A0A183JDG4</accession>
<dbReference type="WBParaSite" id="SCUD_0000072601-mRNA-1">
    <property type="protein sequence ID" value="SCUD_0000072601-mRNA-1"/>
    <property type="gene ID" value="SCUD_0000072601"/>
</dbReference>
<dbReference type="AlphaFoldDB" id="A0A183JDG4"/>
<proteinExistence type="predicted"/>
<dbReference type="EMBL" id="UZAK01000521">
    <property type="protein sequence ID" value="VDO63423.1"/>
    <property type="molecule type" value="Genomic_DNA"/>
</dbReference>